<feature type="compositionally biased region" description="Polar residues" evidence="1">
    <location>
        <begin position="1463"/>
        <end position="1473"/>
    </location>
</feature>
<feature type="region of interest" description="Disordered" evidence="1">
    <location>
        <begin position="1012"/>
        <end position="1035"/>
    </location>
</feature>
<dbReference type="GO" id="GO:0030154">
    <property type="term" value="P:cell differentiation"/>
    <property type="evidence" value="ECO:0007669"/>
    <property type="project" value="TreeGrafter"/>
</dbReference>
<feature type="compositionally biased region" description="Basic and acidic residues" evidence="1">
    <location>
        <begin position="512"/>
        <end position="524"/>
    </location>
</feature>
<feature type="region of interest" description="Disordered" evidence="1">
    <location>
        <begin position="1596"/>
        <end position="1636"/>
    </location>
</feature>
<feature type="region of interest" description="Disordered" evidence="1">
    <location>
        <begin position="1219"/>
        <end position="1253"/>
    </location>
</feature>
<dbReference type="PANTHER" id="PTHR23039:SF9">
    <property type="entry name" value="LOW QUALITY PROTEIN: NHS-LIKE PROTEIN 1"/>
    <property type="match status" value="1"/>
</dbReference>
<dbReference type="PANTHER" id="PTHR23039">
    <property type="entry name" value="NANCE-HORAN SYNDROME PROTEIN"/>
    <property type="match status" value="1"/>
</dbReference>
<feature type="region of interest" description="Disordered" evidence="1">
    <location>
        <begin position="512"/>
        <end position="596"/>
    </location>
</feature>
<protein>
    <recommendedName>
        <fullName evidence="4">Wiskott-Aldrich syndrome protein family member</fullName>
    </recommendedName>
</protein>
<feature type="region of interest" description="Disordered" evidence="1">
    <location>
        <begin position="1695"/>
        <end position="1731"/>
    </location>
</feature>
<feature type="compositionally biased region" description="Low complexity" evidence="1">
    <location>
        <begin position="835"/>
        <end position="854"/>
    </location>
</feature>
<proteinExistence type="predicted"/>
<feature type="compositionally biased region" description="Polar residues" evidence="1">
    <location>
        <begin position="948"/>
        <end position="958"/>
    </location>
</feature>
<sequence>MPLAERVIEPSNLGGHPLNLRESEDGEVHIILSTNCLVGALYQLASIVRQADDIFCDISDECRKVLERTENINKKIVHIQHHVNNLDAKTVKIPIGDLSAYSRADDHHTAKHGFEINLFTEDSRPHCISDRYNAANQTPACKLRGADLYRKDGLCTERLFRMWPIVLNEHKVRTPDLNLPRKMQSVFTFEKRYKRLKNRPKTITSLDELYKDEEKKDQEKEKPYDVPRFPPSEKVSINISGHSFEKMESFRQALLHIEREDAKKKKKRKSISGVPEDIMKEIEKFERKRKSTSGHDVQDYLFDDLDDTVDQVDRDENMAKYFDEIDAKIEDRIEEEVLMKERKIMKFLPCRRSKSLPRCVRLYKPNEKRQSVVSNINAQGSSLSLASNGTCASRISRSTKRSSIISNKIKILVNGNNAKSPNSDKPRLRPKSLDLDAIDFNDDMVRSNLAHTKMPSMPDGVFNNTTAEMRRNIGPGSYYCYESNTLPRRQSRRSESPWEYLPKDWTSSVKLREINKGRSKEDRQSSSGHWSGTNSNRHSLDSDNVKSDIIPHQTSQISLGQDSGRGSPLPQDDRGSTDTNEGYIGDGGSTITDGTSIQEGKLDTDLWLRSLAIRAAHRDEISTSSAETLNSLTKLTKQNIEALDLMMSPSLRKPRTFEDEECSEYSVDQEGFYTSFHNDSGLRKSSATLVDEDELSHSKDSHSVCSFDSVIPNPDLDKHAGIKKNANCKSLNKVTPPKPPKRTSSMSSVNSKSQSTDISPGGISRQDSMFSDTDQETFFQRVEDKTKISAQGIPSLCTLTSDDDSILEKGDDTSPSMDIYNKDSFKIVDMNQNFPNPGPSNSSSFSEISEGKSFQDGSSMDGISVFTINSDHSTFNFSKPEIHDCRTLPRQCMSKNDSSEYTKSWPRCNKKDETKSTLSSILKNSNNSLQPQKSLYVSPTLNIFSSNIQQGTEQQLPTEETKSASKEELEKMGDNSSYMLSIPMADGCEETKSNDLPIKYQPVLVVKPGFGKIDSSASNTPSGKQLTETNTAKESSFAITGNPKVNLKDSMSESSTFFSSFSGSINSINSDLSMADSLTYVSKTSNCSSPNLSHMDIPAVLTPTGSMDSMDTTNKCSESIDNSNLSTTMETVAITTNTSSFNSTTDDIQIPFKTFSGEMISAPFFTSTPYTSSAGMPQSASHLEESPVSYKHSEYQQKRMHSSQSFPSDMKNAIQNDNVSSKRHSIGNKSHPVVNLNHLEDSDNSNNAAVSSRTDSYRVAMVNPTRSGSYRVAMNENSNYPSFNNMSRRSTTPRVNVTNQMISQSKDQQPAQRSNNQQTLSHSQSYQGHPTTGGQSKDQSLLHRPSDHQSLSHSHSYQGYPTVGSQSKEQPSSQYSNHQQTLSHSQSYQGYPGGSGKGRYNPLYASSKDAVKTSQPSSSHSSKQSQSKDQRNKQLSQSSLQQTKQPSPSAGHRKIQPVKTEKNQAVSLQSQGKYQKKPVKAEQQSQKINYVNKASSRLNQSDPVPQDRISMKTNVRENHSTSALNTNEQCRTDSYRVALGTSYDNPARNTSYRVAVKDTDPLIQDNRLDVIESVMTGGRDSRRMGITNIDQVKHTKSDIPTESQKQQVVRRRKPDVDPISVLSNRESNSGKTNKNRFSTSSTFIQFDPISEDWEFMMNSSDTLSNASDRDLMDHGNSFSMDTTKINAMSGAKMTQEKNSSSSLLGSIKSTLKSMSGKQSKDFQDDGRFSMV</sequence>
<dbReference type="OrthoDB" id="1060785at2759"/>
<evidence type="ECO:0008006" key="4">
    <source>
        <dbReference type="Google" id="ProtNLM"/>
    </source>
</evidence>
<keyword evidence="3" id="KW-1185">Reference proteome</keyword>
<feature type="compositionally biased region" description="Basic and acidic residues" evidence="1">
    <location>
        <begin position="208"/>
        <end position="225"/>
    </location>
</feature>
<gene>
    <name evidence="2" type="ORF">MCOR_15697</name>
</gene>
<evidence type="ECO:0000313" key="3">
    <source>
        <dbReference type="Proteomes" id="UP000507470"/>
    </source>
</evidence>
<feature type="region of interest" description="Disordered" evidence="1">
    <location>
        <begin position="207"/>
        <end position="232"/>
    </location>
</feature>
<feature type="compositionally biased region" description="Polar residues" evidence="1">
    <location>
        <begin position="525"/>
        <end position="537"/>
    </location>
</feature>
<dbReference type="EMBL" id="CACVKT020002746">
    <property type="protein sequence ID" value="CAC5379656.1"/>
    <property type="molecule type" value="Genomic_DNA"/>
</dbReference>
<organism evidence="2 3">
    <name type="scientific">Mytilus coruscus</name>
    <name type="common">Sea mussel</name>
    <dbReference type="NCBI Taxonomy" id="42192"/>
    <lineage>
        <taxon>Eukaryota</taxon>
        <taxon>Metazoa</taxon>
        <taxon>Spiralia</taxon>
        <taxon>Lophotrochozoa</taxon>
        <taxon>Mollusca</taxon>
        <taxon>Bivalvia</taxon>
        <taxon>Autobranchia</taxon>
        <taxon>Pteriomorphia</taxon>
        <taxon>Mytilida</taxon>
        <taxon>Mytiloidea</taxon>
        <taxon>Mytilidae</taxon>
        <taxon>Mytilinae</taxon>
        <taxon>Mytilus</taxon>
    </lineage>
</organism>
<feature type="compositionally biased region" description="Low complexity" evidence="1">
    <location>
        <begin position="1697"/>
        <end position="1713"/>
    </location>
</feature>
<dbReference type="Gene3D" id="1.20.5.340">
    <property type="match status" value="1"/>
</dbReference>
<feature type="compositionally biased region" description="Polar residues" evidence="1">
    <location>
        <begin position="1303"/>
        <end position="1339"/>
    </location>
</feature>
<name>A0A6J8B7Z4_MYTCO</name>
<evidence type="ECO:0000313" key="2">
    <source>
        <dbReference type="EMBL" id="CAC5379656.1"/>
    </source>
</evidence>
<feature type="region of interest" description="Disordered" evidence="1">
    <location>
        <begin position="1303"/>
        <end position="1485"/>
    </location>
</feature>
<feature type="region of interest" description="Disordered" evidence="1">
    <location>
        <begin position="948"/>
        <end position="970"/>
    </location>
</feature>
<feature type="compositionally biased region" description="Low complexity" evidence="1">
    <location>
        <begin position="1433"/>
        <end position="1449"/>
    </location>
</feature>
<dbReference type="Proteomes" id="UP000507470">
    <property type="component" value="Unassembled WGS sequence"/>
</dbReference>
<feature type="compositionally biased region" description="Polar residues" evidence="1">
    <location>
        <begin position="1015"/>
        <end position="1035"/>
    </location>
</feature>
<feature type="compositionally biased region" description="Polar residues" evidence="1">
    <location>
        <begin position="1621"/>
        <end position="1636"/>
    </location>
</feature>
<feature type="region of interest" description="Disordered" evidence="1">
    <location>
        <begin position="835"/>
        <end position="856"/>
    </location>
</feature>
<accession>A0A6J8B7Z4</accession>
<feature type="compositionally biased region" description="Polar residues" evidence="1">
    <location>
        <begin position="552"/>
        <end position="561"/>
    </location>
</feature>
<feature type="compositionally biased region" description="Polar residues" evidence="1">
    <location>
        <begin position="1348"/>
        <end position="1382"/>
    </location>
</feature>
<feature type="compositionally biased region" description="Low complexity" evidence="1">
    <location>
        <begin position="744"/>
        <end position="755"/>
    </location>
</feature>
<feature type="compositionally biased region" description="Basic and acidic residues" evidence="1">
    <location>
        <begin position="1718"/>
        <end position="1731"/>
    </location>
</feature>
<feature type="compositionally biased region" description="Basic and acidic residues" evidence="1">
    <location>
        <begin position="959"/>
        <end position="970"/>
    </location>
</feature>
<feature type="compositionally biased region" description="Low complexity" evidence="1">
    <location>
        <begin position="1412"/>
        <end position="1425"/>
    </location>
</feature>
<reference evidence="2 3" key="1">
    <citation type="submission" date="2020-06" db="EMBL/GenBank/DDBJ databases">
        <authorList>
            <person name="Li R."/>
            <person name="Bekaert M."/>
        </authorList>
    </citation>
    <scope>NUCLEOTIDE SEQUENCE [LARGE SCALE GENOMIC DNA]</scope>
    <source>
        <strain evidence="3">wild</strain>
    </source>
</reference>
<feature type="region of interest" description="Disordered" evidence="1">
    <location>
        <begin position="716"/>
        <end position="770"/>
    </location>
</feature>
<evidence type="ECO:0000256" key="1">
    <source>
        <dbReference type="SAM" id="MobiDB-lite"/>
    </source>
</evidence>